<keyword evidence="1" id="KW-0802">TPR repeat</keyword>
<dbReference type="OMA" id="IELCADN"/>
<dbReference type="Pfam" id="PF00856">
    <property type="entry name" value="SET"/>
    <property type="match status" value="1"/>
</dbReference>
<dbReference type="InterPro" id="IPR019734">
    <property type="entry name" value="TPR_rpt"/>
</dbReference>
<dbReference type="SUPFAM" id="SSF48452">
    <property type="entry name" value="TPR-like"/>
    <property type="match status" value="1"/>
</dbReference>
<dbReference type="Gene3D" id="1.25.40.10">
    <property type="entry name" value="Tetratricopeptide repeat domain"/>
    <property type="match status" value="1"/>
</dbReference>
<dbReference type="SMART" id="SM00317">
    <property type="entry name" value="SET"/>
    <property type="match status" value="1"/>
</dbReference>
<dbReference type="PROSITE" id="PS50005">
    <property type="entry name" value="TPR"/>
    <property type="match status" value="2"/>
</dbReference>
<proteinExistence type="predicted"/>
<dbReference type="InterPro" id="IPR046341">
    <property type="entry name" value="SET_dom_sf"/>
</dbReference>
<dbReference type="CDD" id="cd20071">
    <property type="entry name" value="SET_SMYD"/>
    <property type="match status" value="1"/>
</dbReference>
<dbReference type="SMART" id="SM00028">
    <property type="entry name" value="TPR"/>
    <property type="match status" value="3"/>
</dbReference>
<name>A0AA38CLR2_TAXCH</name>
<dbReference type="Gene3D" id="2.170.270.10">
    <property type="entry name" value="SET domain"/>
    <property type="match status" value="1"/>
</dbReference>
<dbReference type="PROSITE" id="PS50280">
    <property type="entry name" value="SET"/>
    <property type="match status" value="1"/>
</dbReference>
<dbReference type="InterPro" id="IPR011990">
    <property type="entry name" value="TPR-like_helical_dom_sf"/>
</dbReference>
<evidence type="ECO:0000256" key="1">
    <source>
        <dbReference type="PROSITE-ProRule" id="PRU00339"/>
    </source>
</evidence>
<gene>
    <name evidence="3" type="ORF">KI387_013700</name>
</gene>
<dbReference type="SUPFAM" id="SSF82199">
    <property type="entry name" value="SET domain"/>
    <property type="match status" value="1"/>
</dbReference>
<sequence length="749" mass="84577">MDIVGMLVEKFKEFHASQEFDKQALLEAHYKTYNDLQQMESFRGYKGGFTVRQPSEHWRPSVPLAGLQPIRARSLQVGKHHQGRVLIGTLCADALRMLAVMTILEDQFGDAVRLAIYDPSLSSGTKPQTVRRLYPKGSKVAVKEPYFKQGAQDGVLMLRVDNPQDVEFLTSFPPTPGTSLVEDLLDLRGKGNACFRDGDWEKSIDYYSRCIQLALSSDKSEPQSPGALNIQKQAMEALLFSYSNRAEAMLKLGKYQTAVQDCDKALEIDHHHLKSLFRKGRAFHALGEYKLACQCFERALQVCPSANDVHFQYEKSKELNDQNQQGMFDLSAYYLNGCKPQDVPEVSNYIGPVLIKKSAGRGRGLFATDNIDVGDFLLVDNAVAFICTEIARTKTLTENVDENITEMYTKVSHVKQDLEAKIISSAASSNRILQQLQYLAESEDLKVPPMDLFRINNVSWNNYDDCSQGVKLDCHKIAEIMRNVGCSMQIIRTVGDMEIQNEQYGLWVLPSFINHSCFPNANCMVLGKAMFVIAARKIAVGEEITVSYFDSLVPLFRREMVCDKLGFNCDCKRCSLERSLVAAEASPLGKIAEFVRSIDSFRLPDFELSDMELLNNAVQLENTTNALSDEEKQMIRTSFFPLYFNIFSLRRLHPYARATLPSMRELVYDFQKIVPGNCTCLELLAWFPACTYDKDEKKSVDTEKELELCRTFMGKHQENVLRAVLKSVAAKVFQPGLIVIGCLQIISQN</sequence>
<reference evidence="3 4" key="1">
    <citation type="journal article" date="2021" name="Nat. Plants">
        <title>The Taxus genome provides insights into paclitaxel biosynthesis.</title>
        <authorList>
            <person name="Xiong X."/>
            <person name="Gou J."/>
            <person name="Liao Q."/>
            <person name="Li Y."/>
            <person name="Zhou Q."/>
            <person name="Bi G."/>
            <person name="Li C."/>
            <person name="Du R."/>
            <person name="Wang X."/>
            <person name="Sun T."/>
            <person name="Guo L."/>
            <person name="Liang H."/>
            <person name="Lu P."/>
            <person name="Wu Y."/>
            <person name="Zhang Z."/>
            <person name="Ro D.K."/>
            <person name="Shang Y."/>
            <person name="Huang S."/>
            <person name="Yan J."/>
        </authorList>
    </citation>
    <scope>NUCLEOTIDE SEQUENCE [LARGE SCALE GENOMIC DNA]</scope>
    <source>
        <strain evidence="3">Ta-2019</strain>
    </source>
</reference>
<dbReference type="InterPro" id="IPR001214">
    <property type="entry name" value="SET_dom"/>
</dbReference>
<dbReference type="PANTHER" id="PTHR47643:SF2">
    <property type="entry name" value="TPR DOMAIN PROTEIN (AFU_ORTHOLOGUE AFUA_5G12710)"/>
    <property type="match status" value="1"/>
</dbReference>
<dbReference type="Pfam" id="PF13181">
    <property type="entry name" value="TPR_8"/>
    <property type="match status" value="2"/>
</dbReference>
<comment type="caution">
    <text evidence="3">The sequence shown here is derived from an EMBL/GenBank/DDBJ whole genome shotgun (WGS) entry which is preliminary data.</text>
</comment>
<accession>A0AA38CLR2</accession>
<evidence type="ECO:0000313" key="4">
    <source>
        <dbReference type="Proteomes" id="UP000824469"/>
    </source>
</evidence>
<evidence type="ECO:0000259" key="2">
    <source>
        <dbReference type="PROSITE" id="PS50280"/>
    </source>
</evidence>
<evidence type="ECO:0000313" key="3">
    <source>
        <dbReference type="EMBL" id="KAH9302117.1"/>
    </source>
</evidence>
<dbReference type="Proteomes" id="UP000824469">
    <property type="component" value="Unassembled WGS sequence"/>
</dbReference>
<dbReference type="AlphaFoldDB" id="A0AA38CLR2"/>
<dbReference type="InterPro" id="IPR053209">
    <property type="entry name" value="Gramillin-biosynth_MTr"/>
</dbReference>
<protein>
    <recommendedName>
        <fullName evidence="2">SET domain-containing protein</fullName>
    </recommendedName>
</protein>
<keyword evidence="4" id="KW-1185">Reference proteome</keyword>
<organism evidence="3 4">
    <name type="scientific">Taxus chinensis</name>
    <name type="common">Chinese yew</name>
    <name type="synonym">Taxus wallichiana var. chinensis</name>
    <dbReference type="NCBI Taxonomy" id="29808"/>
    <lineage>
        <taxon>Eukaryota</taxon>
        <taxon>Viridiplantae</taxon>
        <taxon>Streptophyta</taxon>
        <taxon>Embryophyta</taxon>
        <taxon>Tracheophyta</taxon>
        <taxon>Spermatophyta</taxon>
        <taxon>Pinopsida</taxon>
        <taxon>Pinidae</taxon>
        <taxon>Conifers II</taxon>
        <taxon>Cupressales</taxon>
        <taxon>Taxaceae</taxon>
        <taxon>Taxus</taxon>
    </lineage>
</organism>
<feature type="repeat" description="TPR" evidence="1">
    <location>
        <begin position="239"/>
        <end position="272"/>
    </location>
</feature>
<dbReference type="PANTHER" id="PTHR47643">
    <property type="entry name" value="TPR DOMAIN PROTEIN (AFU_ORTHOLOGUE AFUA_5G12710)"/>
    <property type="match status" value="1"/>
</dbReference>
<feature type="domain" description="SET" evidence="2">
    <location>
        <begin position="351"/>
        <end position="549"/>
    </location>
</feature>
<dbReference type="EMBL" id="JAHRHJ020000009">
    <property type="protein sequence ID" value="KAH9302117.1"/>
    <property type="molecule type" value="Genomic_DNA"/>
</dbReference>
<feature type="repeat" description="TPR" evidence="1">
    <location>
        <begin position="273"/>
        <end position="306"/>
    </location>
</feature>